<evidence type="ECO:0000313" key="2">
    <source>
        <dbReference type="EMBL" id="KAJ1218495.1"/>
    </source>
</evidence>
<dbReference type="AlphaFoldDB" id="A0AAV7WX40"/>
<proteinExistence type="predicted"/>
<sequence>MDLQSPPGSGDRSPSTARTNPLRTGRRTGGEGPGWLRSRNTDPSSRGSKGEPPQRPCVRHVSPRASHEPEPETNSKRSINRGLQITLLVPK</sequence>
<name>A0AAV7WX40_PLEWA</name>
<feature type="region of interest" description="Disordered" evidence="1">
    <location>
        <begin position="1"/>
        <end position="91"/>
    </location>
</feature>
<feature type="compositionally biased region" description="Basic and acidic residues" evidence="1">
    <location>
        <begin position="65"/>
        <end position="75"/>
    </location>
</feature>
<comment type="caution">
    <text evidence="2">The sequence shown here is derived from an EMBL/GenBank/DDBJ whole genome shotgun (WGS) entry which is preliminary data.</text>
</comment>
<evidence type="ECO:0000256" key="1">
    <source>
        <dbReference type="SAM" id="MobiDB-lite"/>
    </source>
</evidence>
<dbReference type="EMBL" id="JANPWB010000001">
    <property type="protein sequence ID" value="KAJ1218495.1"/>
    <property type="molecule type" value="Genomic_DNA"/>
</dbReference>
<protein>
    <submittedName>
        <fullName evidence="2">Uncharacterized protein</fullName>
    </submittedName>
</protein>
<keyword evidence="3" id="KW-1185">Reference proteome</keyword>
<gene>
    <name evidence="2" type="ORF">NDU88_006073</name>
</gene>
<dbReference type="Proteomes" id="UP001066276">
    <property type="component" value="Chromosome 1_1"/>
</dbReference>
<accession>A0AAV7WX40</accession>
<feature type="compositionally biased region" description="Polar residues" evidence="1">
    <location>
        <begin position="12"/>
        <end position="22"/>
    </location>
</feature>
<reference evidence="2" key="1">
    <citation type="journal article" date="2022" name="bioRxiv">
        <title>Sequencing and chromosome-scale assembly of the giantPleurodeles waltlgenome.</title>
        <authorList>
            <person name="Brown T."/>
            <person name="Elewa A."/>
            <person name="Iarovenko S."/>
            <person name="Subramanian E."/>
            <person name="Araus A.J."/>
            <person name="Petzold A."/>
            <person name="Susuki M."/>
            <person name="Suzuki K.-i.T."/>
            <person name="Hayashi T."/>
            <person name="Toyoda A."/>
            <person name="Oliveira C."/>
            <person name="Osipova E."/>
            <person name="Leigh N.D."/>
            <person name="Simon A."/>
            <person name="Yun M.H."/>
        </authorList>
    </citation>
    <scope>NUCLEOTIDE SEQUENCE</scope>
    <source>
        <strain evidence="2">20211129_DDA</strain>
        <tissue evidence="2">Liver</tissue>
    </source>
</reference>
<evidence type="ECO:0000313" key="3">
    <source>
        <dbReference type="Proteomes" id="UP001066276"/>
    </source>
</evidence>
<organism evidence="2 3">
    <name type="scientific">Pleurodeles waltl</name>
    <name type="common">Iberian ribbed newt</name>
    <dbReference type="NCBI Taxonomy" id="8319"/>
    <lineage>
        <taxon>Eukaryota</taxon>
        <taxon>Metazoa</taxon>
        <taxon>Chordata</taxon>
        <taxon>Craniata</taxon>
        <taxon>Vertebrata</taxon>
        <taxon>Euteleostomi</taxon>
        <taxon>Amphibia</taxon>
        <taxon>Batrachia</taxon>
        <taxon>Caudata</taxon>
        <taxon>Salamandroidea</taxon>
        <taxon>Salamandridae</taxon>
        <taxon>Pleurodelinae</taxon>
        <taxon>Pleurodeles</taxon>
    </lineage>
</organism>